<dbReference type="GO" id="GO:0016779">
    <property type="term" value="F:nucleotidyltransferase activity"/>
    <property type="evidence" value="ECO:0007669"/>
    <property type="project" value="UniProtKB-KW"/>
</dbReference>
<dbReference type="NCBIfam" id="NF009118">
    <property type="entry name" value="PRK12469.1"/>
    <property type="match status" value="1"/>
</dbReference>
<dbReference type="NCBIfam" id="NF004596">
    <property type="entry name" value="PRK05932.1-3"/>
    <property type="match status" value="1"/>
</dbReference>
<dbReference type="InterPro" id="IPR007046">
    <property type="entry name" value="RNA_pol_sigma_54_core-bd"/>
</dbReference>
<dbReference type="InterPro" id="IPR000394">
    <property type="entry name" value="RNA_pol_sigma_54"/>
</dbReference>
<evidence type="ECO:0000256" key="6">
    <source>
        <dbReference type="ARBA" id="ARBA00023082"/>
    </source>
</evidence>
<evidence type="ECO:0000256" key="8">
    <source>
        <dbReference type="ARBA" id="ARBA00023163"/>
    </source>
</evidence>
<protein>
    <recommendedName>
        <fullName evidence="9">RNA polymerase sigma-54 factor</fullName>
    </recommendedName>
</protein>
<reference evidence="13" key="1">
    <citation type="submission" date="2024-05" db="EMBL/GenBank/DDBJ databases">
        <authorList>
            <person name="Kim S."/>
            <person name="Heo J."/>
            <person name="Choi H."/>
            <person name="Choi Y."/>
            <person name="Kwon S.-W."/>
            <person name="Kim Y."/>
        </authorList>
    </citation>
    <scope>NUCLEOTIDE SEQUENCE</scope>
    <source>
        <strain evidence="13">KACC 23698</strain>
    </source>
</reference>
<keyword evidence="6 9" id="KW-0731">Sigma factor</keyword>
<dbReference type="Pfam" id="PF04963">
    <property type="entry name" value="Sigma54_CBD"/>
    <property type="match status" value="1"/>
</dbReference>
<organism evidence="13">
    <name type="scientific">Alsobacter sp. KACC 23698</name>
    <dbReference type="NCBI Taxonomy" id="3149229"/>
    <lineage>
        <taxon>Bacteria</taxon>
        <taxon>Pseudomonadati</taxon>
        <taxon>Pseudomonadota</taxon>
        <taxon>Alphaproteobacteria</taxon>
        <taxon>Hyphomicrobiales</taxon>
        <taxon>Alsobacteraceae</taxon>
        <taxon>Alsobacter</taxon>
    </lineage>
</organism>
<dbReference type="InterPro" id="IPR038709">
    <property type="entry name" value="RpoN_core-bd_sf"/>
</dbReference>
<dbReference type="Gene3D" id="1.10.10.1330">
    <property type="entry name" value="RNA polymerase sigma-54 factor, core-binding domain"/>
    <property type="match status" value="1"/>
</dbReference>
<dbReference type="PROSITE" id="PS50044">
    <property type="entry name" value="SIGMA54_3"/>
    <property type="match status" value="1"/>
</dbReference>
<dbReference type="Gene3D" id="1.10.10.60">
    <property type="entry name" value="Homeodomain-like"/>
    <property type="match status" value="1"/>
</dbReference>
<feature type="domain" description="RNA polymerase sigma factor 54 DNA-binding" evidence="11">
    <location>
        <begin position="361"/>
        <end position="520"/>
    </location>
</feature>
<comment type="function">
    <text evidence="9">Sigma factors are initiation factors that promote the attachment of RNA polymerase to specific initiation sites and are then released.</text>
</comment>
<dbReference type="PANTHER" id="PTHR32248">
    <property type="entry name" value="RNA POLYMERASE SIGMA-54 FACTOR"/>
    <property type="match status" value="1"/>
</dbReference>
<evidence type="ECO:0000256" key="7">
    <source>
        <dbReference type="ARBA" id="ARBA00023125"/>
    </source>
</evidence>
<dbReference type="PROSITE" id="PS00718">
    <property type="entry name" value="SIGMA54_2"/>
    <property type="match status" value="1"/>
</dbReference>
<feature type="compositionally biased region" description="Basic and acidic residues" evidence="10">
    <location>
        <begin position="72"/>
        <end position="127"/>
    </location>
</feature>
<keyword evidence="2 9" id="KW-0240">DNA-directed RNA polymerase</keyword>
<evidence type="ECO:0000256" key="4">
    <source>
        <dbReference type="ARBA" id="ARBA00022695"/>
    </source>
</evidence>
<evidence type="ECO:0000256" key="10">
    <source>
        <dbReference type="SAM" id="MobiDB-lite"/>
    </source>
</evidence>
<keyword evidence="4 9" id="KW-0548">Nucleotidyltransferase</keyword>
<keyword evidence="8 9" id="KW-0804">Transcription</keyword>
<accession>A0AAU7JG22</accession>
<dbReference type="NCBIfam" id="TIGR02395">
    <property type="entry name" value="rpoN_sigma"/>
    <property type="match status" value="1"/>
</dbReference>
<dbReference type="AlphaFoldDB" id="A0AAU7JG22"/>
<evidence type="ECO:0000259" key="12">
    <source>
        <dbReference type="Pfam" id="PF04963"/>
    </source>
</evidence>
<dbReference type="PIRSF" id="PIRSF000774">
    <property type="entry name" value="RpoN"/>
    <property type="match status" value="1"/>
</dbReference>
<keyword evidence="5 9" id="KW-0805">Transcription regulation</keyword>
<feature type="domain" description="RNA polymerase sigma factor 54 core-binding" evidence="12">
    <location>
        <begin position="159"/>
        <end position="346"/>
    </location>
</feature>
<keyword evidence="3 9" id="KW-0808">Transferase</keyword>
<proteinExistence type="inferred from homology"/>
<sequence length="533" mass="58399">MRFSQRLELRQGQSLVMTPQLLQAIKLLQFSSIELVNYVEQELERNPLLERADEPDGPAALDDAAARSAPEVQDRDFQDREGDAGERDWPTAELAPERGEIEDRHDANLENVFPDDKPGSPAEERAGAGEAGDGLGLSSTNWSGVGGGGRDGGGDEVNLEAFVAAEISLHDRLIEQLQVATEDPGERMIGLALIDLVEESGYIVEPLEPVAERLGVSMAKVEQVLAILHGFEPTGVGARSLAECLRIQLQDADRFDPAMQALVDHLDLLAKRDFSTLKRICGVDDEDLGDMVAEVRRLDPKPGLRYGGGPIQPIVPDVHVRTASDGGWVVELNSDVLPRVLVNQSYLAKVSGAARSDTDKTYLTDCLQTANWLTRSLEQRARTILKVATEIVRQQDAFLTLGVQHLRPLNLRTVADAIGMHESTVSRVTSNKYVATPRGIFEMKYFFTASIAATRGGEAHSAEAVRFRIKQMIDAERPSDVLSDDAIVQKLRDSGIDIARRTVAKYREGLRIPSSVERRREKMALTAAASARG</sequence>
<dbReference type="GO" id="GO:0001216">
    <property type="term" value="F:DNA-binding transcription activator activity"/>
    <property type="evidence" value="ECO:0007669"/>
    <property type="project" value="InterPro"/>
</dbReference>
<name>A0AAU7JG22_9HYPH</name>
<dbReference type="EMBL" id="CP157484">
    <property type="protein sequence ID" value="XBO39162.1"/>
    <property type="molecule type" value="Genomic_DNA"/>
</dbReference>
<dbReference type="GO" id="GO:0006352">
    <property type="term" value="P:DNA-templated transcription initiation"/>
    <property type="evidence" value="ECO:0007669"/>
    <property type="project" value="InterPro"/>
</dbReference>
<keyword evidence="7 9" id="KW-0238">DNA-binding</keyword>
<dbReference type="PRINTS" id="PR00045">
    <property type="entry name" value="SIGMA54FCT"/>
</dbReference>
<dbReference type="GO" id="GO:0000428">
    <property type="term" value="C:DNA-directed RNA polymerase complex"/>
    <property type="evidence" value="ECO:0007669"/>
    <property type="project" value="UniProtKB-KW"/>
</dbReference>
<feature type="compositionally biased region" description="Low complexity" evidence="10">
    <location>
        <begin position="57"/>
        <end position="70"/>
    </location>
</feature>
<evidence type="ECO:0000256" key="9">
    <source>
        <dbReference type="PIRNR" id="PIRNR000774"/>
    </source>
</evidence>
<evidence type="ECO:0000256" key="1">
    <source>
        <dbReference type="ARBA" id="ARBA00008798"/>
    </source>
</evidence>
<evidence type="ECO:0000256" key="2">
    <source>
        <dbReference type="ARBA" id="ARBA00022478"/>
    </source>
</evidence>
<dbReference type="GO" id="GO:0003677">
    <property type="term" value="F:DNA binding"/>
    <property type="evidence" value="ECO:0007669"/>
    <property type="project" value="UniProtKB-KW"/>
</dbReference>
<comment type="similarity">
    <text evidence="1 9">Belongs to the sigma-54 factor family.</text>
</comment>
<evidence type="ECO:0000256" key="5">
    <source>
        <dbReference type="ARBA" id="ARBA00023015"/>
    </source>
</evidence>
<dbReference type="Pfam" id="PF04552">
    <property type="entry name" value="Sigma54_DBD"/>
    <property type="match status" value="1"/>
</dbReference>
<evidence type="ECO:0000313" key="13">
    <source>
        <dbReference type="EMBL" id="XBO39162.1"/>
    </source>
</evidence>
<evidence type="ECO:0000259" key="11">
    <source>
        <dbReference type="Pfam" id="PF04552"/>
    </source>
</evidence>
<dbReference type="PROSITE" id="PS00717">
    <property type="entry name" value="SIGMA54_1"/>
    <property type="match status" value="1"/>
</dbReference>
<feature type="region of interest" description="Disordered" evidence="10">
    <location>
        <begin position="50"/>
        <end position="152"/>
    </location>
</feature>
<dbReference type="PANTHER" id="PTHR32248:SF4">
    <property type="entry name" value="RNA POLYMERASE SIGMA-54 FACTOR"/>
    <property type="match status" value="1"/>
</dbReference>
<dbReference type="Pfam" id="PF00309">
    <property type="entry name" value="Sigma54_AID"/>
    <property type="match status" value="1"/>
</dbReference>
<gene>
    <name evidence="13" type="primary">rpoN</name>
    <name evidence="13" type="ORF">ABEG18_26395</name>
</gene>
<dbReference type="InterPro" id="IPR007634">
    <property type="entry name" value="RNA_pol_sigma_54_DNA-bd"/>
</dbReference>
<evidence type="ECO:0000256" key="3">
    <source>
        <dbReference type="ARBA" id="ARBA00022679"/>
    </source>
</evidence>
<dbReference type="GO" id="GO:0016987">
    <property type="term" value="F:sigma factor activity"/>
    <property type="evidence" value="ECO:0007669"/>
    <property type="project" value="UniProtKB-KW"/>
</dbReference>
<dbReference type="RefSeq" id="WP_406856000.1">
    <property type="nucleotide sequence ID" value="NZ_CP157484.1"/>
</dbReference>